<gene>
    <name evidence="2" type="ORF">LE190_02105</name>
</gene>
<dbReference type="PROSITE" id="PS51318">
    <property type="entry name" value="TAT"/>
    <property type="match status" value="1"/>
</dbReference>
<evidence type="ECO:0000313" key="2">
    <source>
        <dbReference type="EMBL" id="MCA1854722.1"/>
    </source>
</evidence>
<feature type="signal peptide" evidence="1">
    <location>
        <begin position="1"/>
        <end position="30"/>
    </location>
</feature>
<keyword evidence="1" id="KW-0732">Signal</keyword>
<dbReference type="Proteomes" id="UP001198602">
    <property type="component" value="Unassembled WGS sequence"/>
</dbReference>
<name>A0ABS7Y6U8_9BURK</name>
<dbReference type="RefSeq" id="WP_225237166.1">
    <property type="nucleotide sequence ID" value="NZ_JAHYBX010000001.1"/>
</dbReference>
<sequence>MSSIQCVARRGLCAPALAAALALASAGAAAQEAAATGPREIPAVKVHRKTNPGDLPYKSFFQIQSFLQSLMPLGQRVVELRLRVNFASDKGPAYDEFQPKTWAVAIVGESVDQVIPVTRGGYFVLPELRQAAQENATLMFNTPTREGRIALEWKLKTDAAQGLSYADFGKAIEQVRSVQRKIPFYHRGLEEVRAIDYTGLRACFLADGGRIEVGGQAAATRAEGKCQVLRYDARVARDGAAGIAFIGPLSIVTLNGSGI</sequence>
<dbReference type="InterPro" id="IPR006311">
    <property type="entry name" value="TAT_signal"/>
</dbReference>
<accession>A0ABS7Y6U8</accession>
<evidence type="ECO:0000256" key="1">
    <source>
        <dbReference type="SAM" id="SignalP"/>
    </source>
</evidence>
<evidence type="ECO:0008006" key="4">
    <source>
        <dbReference type="Google" id="ProtNLM"/>
    </source>
</evidence>
<reference evidence="2 3" key="1">
    <citation type="submission" date="2021-07" db="EMBL/GenBank/DDBJ databases">
        <title>Characterization of Violacein-producing bacteria and related species.</title>
        <authorList>
            <person name="Wilson H.S."/>
            <person name="De Leon M.E."/>
        </authorList>
    </citation>
    <scope>NUCLEOTIDE SEQUENCE [LARGE SCALE GENOMIC DNA]</scope>
    <source>
        <strain evidence="2 3">HSC-2F05</strain>
    </source>
</reference>
<comment type="caution">
    <text evidence="2">The sequence shown here is derived from an EMBL/GenBank/DDBJ whole genome shotgun (WGS) entry which is preliminary data.</text>
</comment>
<protein>
    <recommendedName>
        <fullName evidence="4">Secreted protein</fullName>
    </recommendedName>
</protein>
<keyword evidence="3" id="KW-1185">Reference proteome</keyword>
<feature type="chain" id="PRO_5045602305" description="Secreted protein" evidence="1">
    <location>
        <begin position="31"/>
        <end position="259"/>
    </location>
</feature>
<proteinExistence type="predicted"/>
<organism evidence="2 3">
    <name type="scientific">Massilia hydrophila</name>
    <dbReference type="NCBI Taxonomy" id="3044279"/>
    <lineage>
        <taxon>Bacteria</taxon>
        <taxon>Pseudomonadati</taxon>
        <taxon>Pseudomonadota</taxon>
        <taxon>Betaproteobacteria</taxon>
        <taxon>Burkholderiales</taxon>
        <taxon>Oxalobacteraceae</taxon>
        <taxon>Telluria group</taxon>
        <taxon>Massilia</taxon>
    </lineage>
</organism>
<dbReference type="EMBL" id="JAHYBX010000001">
    <property type="protein sequence ID" value="MCA1854722.1"/>
    <property type="molecule type" value="Genomic_DNA"/>
</dbReference>
<evidence type="ECO:0000313" key="3">
    <source>
        <dbReference type="Proteomes" id="UP001198602"/>
    </source>
</evidence>